<sequence>MLNRSFVAAVQEHGALSPGKDYANDDDVVPYASALLNQLRLHVGVDSAVQTFLQSDLAKIWASHQFQDHGNAQWGDYGYLKREGVREVFVRLGNIYDLVSPTGKLSTFLLTRYEGDDWKPATDYPWPAETAVHEFELFRGSKKRIEDIAVVRTLPDDCEYHDFFWNHAERVASDNGLQVHDIVLFEEIFHYAGAEVQDCDETDTTATSSATSCMSGSTLVDSEVQDRVFFHQLPLLASGEAHNPWGYWSLDPKPTPGPWPVLELPGIELTCRVQSNYARVSTFESEILVYLNQLRRDRNRIPGMRP</sequence>
<dbReference type="AlphaFoldDB" id="A0A1M2W5F4"/>
<dbReference type="Proteomes" id="UP000184267">
    <property type="component" value="Unassembled WGS sequence"/>
</dbReference>
<comment type="caution">
    <text evidence="1">The sequence shown here is derived from an EMBL/GenBank/DDBJ whole genome shotgun (WGS) entry which is preliminary data.</text>
</comment>
<reference evidence="1 2" key="1">
    <citation type="submission" date="2016-10" db="EMBL/GenBank/DDBJ databases">
        <title>Genome sequence of the basidiomycete white-rot fungus Trametes pubescens.</title>
        <authorList>
            <person name="Makela M.R."/>
            <person name="Granchi Z."/>
            <person name="Peng M."/>
            <person name="De Vries R.P."/>
            <person name="Grigoriev I."/>
            <person name="Riley R."/>
            <person name="Hilden K."/>
        </authorList>
    </citation>
    <scope>NUCLEOTIDE SEQUENCE [LARGE SCALE GENOMIC DNA]</scope>
    <source>
        <strain evidence="1 2">FBCC735</strain>
    </source>
</reference>
<organism evidence="1 2">
    <name type="scientific">Trametes pubescens</name>
    <name type="common">White-rot fungus</name>
    <dbReference type="NCBI Taxonomy" id="154538"/>
    <lineage>
        <taxon>Eukaryota</taxon>
        <taxon>Fungi</taxon>
        <taxon>Dikarya</taxon>
        <taxon>Basidiomycota</taxon>
        <taxon>Agaricomycotina</taxon>
        <taxon>Agaricomycetes</taxon>
        <taxon>Polyporales</taxon>
        <taxon>Polyporaceae</taxon>
        <taxon>Trametes</taxon>
    </lineage>
</organism>
<keyword evidence="2" id="KW-1185">Reference proteome</keyword>
<name>A0A1M2W5F4_TRAPU</name>
<evidence type="ECO:0000313" key="1">
    <source>
        <dbReference type="EMBL" id="OJT14992.1"/>
    </source>
</evidence>
<evidence type="ECO:0000313" key="2">
    <source>
        <dbReference type="Proteomes" id="UP000184267"/>
    </source>
</evidence>
<accession>A0A1M2W5F4</accession>
<proteinExistence type="predicted"/>
<dbReference type="EMBL" id="MNAD01000215">
    <property type="protein sequence ID" value="OJT14992.1"/>
    <property type="molecule type" value="Genomic_DNA"/>
</dbReference>
<dbReference type="OrthoDB" id="2751284at2759"/>
<gene>
    <name evidence="1" type="ORF">TRAPUB_8435</name>
</gene>
<protein>
    <submittedName>
        <fullName evidence="1">Uncharacterized protein</fullName>
    </submittedName>
</protein>